<comment type="caution">
    <text evidence="1">The sequence shown here is derived from an EMBL/GenBank/DDBJ whole genome shotgun (WGS) entry which is preliminary data.</text>
</comment>
<sequence>MVGKRKATIDDWDRHSTFELPIFIAKQATYEFTTRALKHISGVKRNILGYILHHVSECFGIGMHGSYSSQHHAFSHK</sequence>
<dbReference type="Proteomes" id="UP000789831">
    <property type="component" value="Unassembled WGS sequence"/>
</dbReference>
<dbReference type="EMBL" id="CAJVPL010000655">
    <property type="protein sequence ID" value="CAG8518633.1"/>
    <property type="molecule type" value="Genomic_DNA"/>
</dbReference>
<proteinExistence type="predicted"/>
<keyword evidence="2" id="KW-1185">Reference proteome</keyword>
<evidence type="ECO:0000313" key="2">
    <source>
        <dbReference type="Proteomes" id="UP000789831"/>
    </source>
</evidence>
<dbReference type="AlphaFoldDB" id="A0A9N9A6A8"/>
<protein>
    <submittedName>
        <fullName evidence="1">1622_t:CDS:1</fullName>
    </submittedName>
</protein>
<name>A0A9N9A6A8_9GLOM</name>
<reference evidence="1" key="1">
    <citation type="submission" date="2021-06" db="EMBL/GenBank/DDBJ databases">
        <authorList>
            <person name="Kallberg Y."/>
            <person name="Tangrot J."/>
            <person name="Rosling A."/>
        </authorList>
    </citation>
    <scope>NUCLEOTIDE SEQUENCE</scope>
    <source>
        <strain evidence="1">MT106</strain>
    </source>
</reference>
<evidence type="ECO:0000313" key="1">
    <source>
        <dbReference type="EMBL" id="CAG8518633.1"/>
    </source>
</evidence>
<gene>
    <name evidence="1" type="ORF">AGERDE_LOCUS5116</name>
</gene>
<organism evidence="1 2">
    <name type="scientific">Ambispora gerdemannii</name>
    <dbReference type="NCBI Taxonomy" id="144530"/>
    <lineage>
        <taxon>Eukaryota</taxon>
        <taxon>Fungi</taxon>
        <taxon>Fungi incertae sedis</taxon>
        <taxon>Mucoromycota</taxon>
        <taxon>Glomeromycotina</taxon>
        <taxon>Glomeromycetes</taxon>
        <taxon>Archaeosporales</taxon>
        <taxon>Ambisporaceae</taxon>
        <taxon>Ambispora</taxon>
    </lineage>
</organism>
<accession>A0A9N9A6A8</accession>